<keyword evidence="2" id="KW-1003">Cell membrane</keyword>
<reference evidence="8" key="1">
    <citation type="submission" date="2018-06" db="EMBL/GenBank/DDBJ databases">
        <authorList>
            <person name="Zhirakovskaya E."/>
        </authorList>
    </citation>
    <scope>NUCLEOTIDE SEQUENCE</scope>
</reference>
<dbReference type="GO" id="GO:0005886">
    <property type="term" value="C:plasma membrane"/>
    <property type="evidence" value="ECO:0007669"/>
    <property type="project" value="UniProtKB-SubCell"/>
</dbReference>
<evidence type="ECO:0000256" key="1">
    <source>
        <dbReference type="ARBA" id="ARBA00004651"/>
    </source>
</evidence>
<dbReference type="AlphaFoldDB" id="A0A3B1AEC3"/>
<dbReference type="InterPro" id="IPR010432">
    <property type="entry name" value="RDD"/>
</dbReference>
<keyword evidence="5 6" id="KW-0472">Membrane</keyword>
<comment type="subcellular location">
    <subcellularLocation>
        <location evidence="1">Cell membrane</location>
        <topology evidence="1">Multi-pass membrane protein</topology>
    </subcellularLocation>
</comment>
<evidence type="ECO:0000259" key="7">
    <source>
        <dbReference type="Pfam" id="PF06271"/>
    </source>
</evidence>
<feature type="transmembrane region" description="Helical" evidence="6">
    <location>
        <begin position="20"/>
        <end position="44"/>
    </location>
</feature>
<keyword evidence="4 6" id="KW-1133">Transmembrane helix</keyword>
<dbReference type="EMBL" id="UOFV01000138">
    <property type="protein sequence ID" value="VAW98312.1"/>
    <property type="molecule type" value="Genomic_DNA"/>
</dbReference>
<dbReference type="PANTHER" id="PTHR36115:SF4">
    <property type="entry name" value="MEMBRANE PROTEIN"/>
    <property type="match status" value="1"/>
</dbReference>
<gene>
    <name evidence="8" type="ORF">MNBD_GAMMA19-1767</name>
</gene>
<feature type="transmembrane region" description="Helical" evidence="6">
    <location>
        <begin position="100"/>
        <end position="118"/>
    </location>
</feature>
<evidence type="ECO:0000256" key="6">
    <source>
        <dbReference type="SAM" id="Phobius"/>
    </source>
</evidence>
<keyword evidence="3 6" id="KW-0812">Transmembrane</keyword>
<evidence type="ECO:0000313" key="8">
    <source>
        <dbReference type="EMBL" id="VAW98312.1"/>
    </source>
</evidence>
<dbReference type="InterPro" id="IPR051791">
    <property type="entry name" value="Pra-immunoreactive"/>
</dbReference>
<accession>A0A3B1AEC3</accession>
<sequence>MNVDLPEPPIQYAGFWQRVGATLIDSVLFMIIIGLLMGPVIMGAELLTGEGLLRTAVGFLLTIILWLKFLGTPGKLLLDCQVVDADSFKPMSVKQAALRYVAYLASILPLLLGFLWVARDKRKQAFHDKIANTVVLYKSGIETDDESQKSLEQLMGELR</sequence>
<evidence type="ECO:0000256" key="3">
    <source>
        <dbReference type="ARBA" id="ARBA00022692"/>
    </source>
</evidence>
<feature type="domain" description="RDD" evidence="7">
    <location>
        <begin position="12"/>
        <end position="132"/>
    </location>
</feature>
<protein>
    <recommendedName>
        <fullName evidence="7">RDD domain-containing protein</fullName>
    </recommendedName>
</protein>
<dbReference type="Pfam" id="PF06271">
    <property type="entry name" value="RDD"/>
    <property type="match status" value="1"/>
</dbReference>
<proteinExistence type="predicted"/>
<feature type="transmembrane region" description="Helical" evidence="6">
    <location>
        <begin position="51"/>
        <end position="69"/>
    </location>
</feature>
<organism evidence="8">
    <name type="scientific">hydrothermal vent metagenome</name>
    <dbReference type="NCBI Taxonomy" id="652676"/>
    <lineage>
        <taxon>unclassified sequences</taxon>
        <taxon>metagenomes</taxon>
        <taxon>ecological metagenomes</taxon>
    </lineage>
</organism>
<evidence type="ECO:0000256" key="4">
    <source>
        <dbReference type="ARBA" id="ARBA00022989"/>
    </source>
</evidence>
<evidence type="ECO:0000256" key="2">
    <source>
        <dbReference type="ARBA" id="ARBA00022475"/>
    </source>
</evidence>
<evidence type="ECO:0000256" key="5">
    <source>
        <dbReference type="ARBA" id="ARBA00023136"/>
    </source>
</evidence>
<dbReference type="PANTHER" id="PTHR36115">
    <property type="entry name" value="PROLINE-RICH ANTIGEN HOMOLOG-RELATED"/>
    <property type="match status" value="1"/>
</dbReference>
<name>A0A3B1AEC3_9ZZZZ</name>